<dbReference type="Proteomes" id="UP001178508">
    <property type="component" value="Chromosome 15"/>
</dbReference>
<keyword evidence="2" id="KW-1185">Reference proteome</keyword>
<accession>A0AAV1GLH2</accession>
<evidence type="ECO:0000313" key="1">
    <source>
        <dbReference type="EMBL" id="CAJ1074100.1"/>
    </source>
</evidence>
<gene>
    <name evidence="1" type="ORF">XNOV1_A020227</name>
</gene>
<organism evidence="1 2">
    <name type="scientific">Xyrichtys novacula</name>
    <name type="common">Pearly razorfish</name>
    <name type="synonym">Hemipteronotus novacula</name>
    <dbReference type="NCBI Taxonomy" id="13765"/>
    <lineage>
        <taxon>Eukaryota</taxon>
        <taxon>Metazoa</taxon>
        <taxon>Chordata</taxon>
        <taxon>Craniata</taxon>
        <taxon>Vertebrata</taxon>
        <taxon>Euteleostomi</taxon>
        <taxon>Actinopterygii</taxon>
        <taxon>Neopterygii</taxon>
        <taxon>Teleostei</taxon>
        <taxon>Neoteleostei</taxon>
        <taxon>Acanthomorphata</taxon>
        <taxon>Eupercaria</taxon>
        <taxon>Labriformes</taxon>
        <taxon>Labridae</taxon>
        <taxon>Xyrichtys</taxon>
    </lineage>
</organism>
<reference evidence="1" key="1">
    <citation type="submission" date="2023-08" db="EMBL/GenBank/DDBJ databases">
        <authorList>
            <person name="Alioto T."/>
            <person name="Alioto T."/>
            <person name="Gomez Garrido J."/>
        </authorList>
    </citation>
    <scope>NUCLEOTIDE SEQUENCE</scope>
</reference>
<name>A0AAV1GLH2_XYRNO</name>
<sequence>MSNLLLALSASLQEATRHAGEPSAVFQWNLESFLALRLWRCLSAQSKSDRQDNSFQIFLLPAGLGVLPLLPSIALICKPIPLATSDLSPHIHSLLSSRRRTFRAQGVTRCLSYPPEPLEAGGPGAEAQGPVVGCFSQQQHNYWAASTRDPWALSTLTHGYKLQFRHRPPTCDWVKMTIICNPTKAQALSQDLSILLDKGAIESTLFLGMSLNAVTMMACPSSQRVDDILRFFLLFRKGRWLHLPLPPLWFP</sequence>
<proteinExistence type="predicted"/>
<dbReference type="EMBL" id="OY660878">
    <property type="protein sequence ID" value="CAJ1074100.1"/>
    <property type="molecule type" value="Genomic_DNA"/>
</dbReference>
<evidence type="ECO:0000313" key="2">
    <source>
        <dbReference type="Proteomes" id="UP001178508"/>
    </source>
</evidence>
<dbReference type="AlphaFoldDB" id="A0AAV1GLH2"/>
<protein>
    <submittedName>
        <fullName evidence="1">LOW QUALITY PROTEIN: uncharacterized protein LOC125005405</fullName>
    </submittedName>
</protein>